<reference evidence="5 6" key="1">
    <citation type="submission" date="2021-03" db="EMBL/GenBank/DDBJ databases">
        <title>Sequencing the genomes of 1000 actinobacteria strains.</title>
        <authorList>
            <person name="Klenk H.-P."/>
        </authorList>
    </citation>
    <scope>NUCLEOTIDE SEQUENCE [LARGE SCALE GENOMIC DNA]</scope>
    <source>
        <strain evidence="5 6">DSM 44580</strain>
    </source>
</reference>
<proteinExistence type="predicted"/>
<dbReference type="PROSITE" id="PS51371">
    <property type="entry name" value="CBS"/>
    <property type="match status" value="2"/>
</dbReference>
<gene>
    <name evidence="5" type="ORF">JOF53_000719</name>
</gene>
<keyword evidence="6" id="KW-1185">Reference proteome</keyword>
<dbReference type="Proteomes" id="UP001519363">
    <property type="component" value="Unassembled WGS sequence"/>
</dbReference>
<dbReference type="EMBL" id="JAGIOO010000001">
    <property type="protein sequence ID" value="MBP2471847.1"/>
    <property type="molecule type" value="Genomic_DNA"/>
</dbReference>
<evidence type="ECO:0000256" key="1">
    <source>
        <dbReference type="ARBA" id="ARBA00023122"/>
    </source>
</evidence>
<dbReference type="PROSITE" id="PS50914">
    <property type="entry name" value="BON"/>
    <property type="match status" value="1"/>
</dbReference>
<dbReference type="CDD" id="cd04586">
    <property type="entry name" value="CBS_pair_BON_assoc"/>
    <property type="match status" value="1"/>
</dbReference>
<feature type="domain" description="CBS" evidence="4">
    <location>
        <begin position="10"/>
        <end position="66"/>
    </location>
</feature>
<dbReference type="RefSeq" id="WP_086780948.1">
    <property type="nucleotide sequence ID" value="NZ_JAGIOO010000001.1"/>
</dbReference>
<dbReference type="InterPro" id="IPR017080">
    <property type="entry name" value="UCP036990_CBS_BON"/>
</dbReference>
<protein>
    <submittedName>
        <fullName evidence="5">CBS-domain-containing membrane protein</fullName>
    </submittedName>
</protein>
<feature type="domain" description="CBS" evidence="4">
    <location>
        <begin position="92"/>
        <end position="148"/>
    </location>
</feature>
<evidence type="ECO:0000313" key="5">
    <source>
        <dbReference type="EMBL" id="MBP2471847.1"/>
    </source>
</evidence>
<dbReference type="InterPro" id="IPR007055">
    <property type="entry name" value="BON_dom"/>
</dbReference>
<dbReference type="InterPro" id="IPR000644">
    <property type="entry name" value="CBS_dom"/>
</dbReference>
<dbReference type="InterPro" id="IPR051257">
    <property type="entry name" value="Diverse_CBS-Domain"/>
</dbReference>
<dbReference type="Gene3D" id="3.10.580.10">
    <property type="entry name" value="CBS-domain"/>
    <property type="match status" value="1"/>
</dbReference>
<organism evidence="5 6">
    <name type="scientific">Crossiella equi</name>
    <dbReference type="NCBI Taxonomy" id="130796"/>
    <lineage>
        <taxon>Bacteria</taxon>
        <taxon>Bacillati</taxon>
        <taxon>Actinomycetota</taxon>
        <taxon>Actinomycetes</taxon>
        <taxon>Pseudonocardiales</taxon>
        <taxon>Pseudonocardiaceae</taxon>
        <taxon>Crossiella</taxon>
    </lineage>
</organism>
<dbReference type="Pfam" id="PF00571">
    <property type="entry name" value="CBS"/>
    <property type="match status" value="2"/>
</dbReference>
<name>A0ABS5A5H5_9PSEU</name>
<dbReference type="InterPro" id="IPR046342">
    <property type="entry name" value="CBS_dom_sf"/>
</dbReference>
<comment type="caution">
    <text evidence="5">The sequence shown here is derived from an EMBL/GenBank/DDBJ whole genome shotgun (WGS) entry which is preliminary data.</text>
</comment>
<dbReference type="SUPFAM" id="SSF54631">
    <property type="entry name" value="CBS-domain pair"/>
    <property type="match status" value="1"/>
</dbReference>
<evidence type="ECO:0000259" key="4">
    <source>
        <dbReference type="PROSITE" id="PS51371"/>
    </source>
</evidence>
<evidence type="ECO:0000259" key="3">
    <source>
        <dbReference type="PROSITE" id="PS50914"/>
    </source>
</evidence>
<dbReference type="PANTHER" id="PTHR43080">
    <property type="entry name" value="CBS DOMAIN-CONTAINING PROTEIN CBSX3, MITOCHONDRIAL"/>
    <property type="match status" value="1"/>
</dbReference>
<accession>A0ABS5A5H5</accession>
<dbReference type="PIRSF" id="PIRSF036990">
    <property type="entry name" value="UCP036990_CBS_BON"/>
    <property type="match status" value="1"/>
</dbReference>
<dbReference type="SMART" id="SM00116">
    <property type="entry name" value="CBS"/>
    <property type="match status" value="2"/>
</dbReference>
<evidence type="ECO:0000313" key="6">
    <source>
        <dbReference type="Proteomes" id="UP001519363"/>
    </source>
</evidence>
<dbReference type="PANTHER" id="PTHR43080:SF29">
    <property type="entry name" value="OS02G0818000 PROTEIN"/>
    <property type="match status" value="1"/>
</dbReference>
<evidence type="ECO:0000256" key="2">
    <source>
        <dbReference type="PROSITE-ProRule" id="PRU00703"/>
    </source>
</evidence>
<dbReference type="Pfam" id="PF04972">
    <property type="entry name" value="BON"/>
    <property type="match status" value="1"/>
</dbReference>
<feature type="domain" description="BON" evidence="3">
    <location>
        <begin position="145"/>
        <end position="214"/>
    </location>
</feature>
<keyword evidence="1 2" id="KW-0129">CBS domain</keyword>
<sequence>MAYPTVASVMTTEVVTVTINTPYRELVRLLAEHRISAVPVVDADQRPVGVVSELDLLRKEEFRRDKPAWSLWDWVRRPERTRASAHTAGGLMSRPVQTIPAATELDSAAHQLAVSGVRRLFVVDDAGRLAGVLARRDVLRPFLRPAPELSRAITEDVLRRVLWALPGQVEVRVEHGVVTLSGHLELASDIDLALTLSRAVPGVVDVVDELECSGERTR</sequence>
<dbReference type="Gene3D" id="3.30.1340.30">
    <property type="match status" value="1"/>
</dbReference>